<evidence type="ECO:0000259" key="2">
    <source>
        <dbReference type="Pfam" id="PF16220"/>
    </source>
</evidence>
<dbReference type="InterPro" id="IPR006860">
    <property type="entry name" value="FecR"/>
</dbReference>
<organism evidence="3 4">
    <name type="scientific">Azomonas macrocytogenes</name>
    <name type="common">Azotobacter macrocytogenes</name>
    <dbReference type="NCBI Taxonomy" id="69962"/>
    <lineage>
        <taxon>Bacteria</taxon>
        <taxon>Pseudomonadati</taxon>
        <taxon>Pseudomonadota</taxon>
        <taxon>Gammaproteobacteria</taxon>
        <taxon>Pseudomonadales</taxon>
        <taxon>Pseudomonadaceae</taxon>
        <taxon>Azomonas</taxon>
    </lineage>
</organism>
<dbReference type="PANTHER" id="PTHR30273:SF2">
    <property type="entry name" value="PROTEIN FECR"/>
    <property type="match status" value="1"/>
</dbReference>
<dbReference type="RefSeq" id="WP_183164935.1">
    <property type="nucleotide sequence ID" value="NZ_JACHXI010000001.1"/>
</dbReference>
<dbReference type="InterPro" id="IPR032623">
    <property type="entry name" value="FecR_N"/>
</dbReference>
<dbReference type="GO" id="GO:0016989">
    <property type="term" value="F:sigma factor antagonist activity"/>
    <property type="evidence" value="ECO:0007669"/>
    <property type="project" value="TreeGrafter"/>
</dbReference>
<reference evidence="3 4" key="1">
    <citation type="submission" date="2020-08" db="EMBL/GenBank/DDBJ databases">
        <title>Genomic Encyclopedia of Type Strains, Phase III (KMG-III): the genomes of soil and plant-associated and newly described type strains.</title>
        <authorList>
            <person name="Whitman W."/>
        </authorList>
    </citation>
    <scope>NUCLEOTIDE SEQUENCE [LARGE SCALE GENOMIC DNA]</scope>
    <source>
        <strain evidence="3 4">CECT 4462</strain>
    </source>
</reference>
<dbReference type="Pfam" id="PF04773">
    <property type="entry name" value="FecR"/>
    <property type="match status" value="1"/>
</dbReference>
<name>A0A839SZ51_AZOMA</name>
<evidence type="ECO:0000313" key="4">
    <source>
        <dbReference type="Proteomes" id="UP000549250"/>
    </source>
</evidence>
<keyword evidence="3" id="KW-0472">Membrane</keyword>
<dbReference type="PANTHER" id="PTHR30273">
    <property type="entry name" value="PERIPLASMIC SIGNAL SENSOR AND SIGMA FACTOR ACTIVATOR FECR-RELATED"/>
    <property type="match status" value="1"/>
</dbReference>
<gene>
    <name evidence="3" type="ORF">FHR87_000329</name>
</gene>
<dbReference type="PIRSF" id="PIRSF018266">
    <property type="entry name" value="FecR"/>
    <property type="match status" value="1"/>
</dbReference>
<protein>
    <submittedName>
        <fullName evidence="3">Transmembrane sensor</fullName>
    </submittedName>
</protein>
<proteinExistence type="predicted"/>
<keyword evidence="4" id="KW-1185">Reference proteome</keyword>
<dbReference type="Gene3D" id="2.60.120.1440">
    <property type="match status" value="1"/>
</dbReference>
<dbReference type="EMBL" id="JACHXI010000001">
    <property type="protein sequence ID" value="MBB3101969.1"/>
    <property type="molecule type" value="Genomic_DNA"/>
</dbReference>
<dbReference type="Pfam" id="PF16220">
    <property type="entry name" value="DUF4880"/>
    <property type="match status" value="1"/>
</dbReference>
<feature type="domain" description="FecR protein" evidence="1">
    <location>
        <begin position="106"/>
        <end position="197"/>
    </location>
</feature>
<feature type="domain" description="FecR N-terminal" evidence="2">
    <location>
        <begin position="11"/>
        <end position="51"/>
    </location>
</feature>
<dbReference type="AlphaFoldDB" id="A0A839SZ51"/>
<accession>A0A839SZ51</accession>
<evidence type="ECO:0000259" key="1">
    <source>
        <dbReference type="Pfam" id="PF04773"/>
    </source>
</evidence>
<comment type="caution">
    <text evidence="3">The sequence shown here is derived from an EMBL/GenBank/DDBJ whole genome shotgun (WGS) entry which is preliminary data.</text>
</comment>
<sequence length="313" mass="35666">MTNPVSEHIARQAIQWLIELQTDADEEQRRNWQRWREADPEHERAWQRIESVNQRLRGLSPQATRIALASRSPQGRRQVLKLLGLIAIAAPTGWLGYRQARPWLADYRTALGEHRNITLIDGSELSLNTDSAVDVTFEAGLRLLRLVRGEIQLQVAARDQPFLIDTTQGRLLTKQAHFNLRQYPDHCQLSVLAGTVQVRCAAHPERQASITAGQQMRFAAHQLGAPQPFEASLTAWRRGMLVAVNMRLADFLDELGRYHRGWLECDPRVADLRLSGTYPLANSQAIIKLLESTLPVAISWRTRYWVKILPKQA</sequence>
<evidence type="ECO:0000313" key="3">
    <source>
        <dbReference type="EMBL" id="MBB3101969.1"/>
    </source>
</evidence>
<dbReference type="InterPro" id="IPR012373">
    <property type="entry name" value="Ferrdict_sens_TM"/>
</dbReference>
<dbReference type="Proteomes" id="UP000549250">
    <property type="component" value="Unassembled WGS sequence"/>
</dbReference>
<keyword evidence="3" id="KW-0812">Transmembrane</keyword>